<organism evidence="2 3">
    <name type="scientific">Artemisia annua</name>
    <name type="common">Sweet wormwood</name>
    <dbReference type="NCBI Taxonomy" id="35608"/>
    <lineage>
        <taxon>Eukaryota</taxon>
        <taxon>Viridiplantae</taxon>
        <taxon>Streptophyta</taxon>
        <taxon>Embryophyta</taxon>
        <taxon>Tracheophyta</taxon>
        <taxon>Spermatophyta</taxon>
        <taxon>Magnoliopsida</taxon>
        <taxon>eudicotyledons</taxon>
        <taxon>Gunneridae</taxon>
        <taxon>Pentapetalae</taxon>
        <taxon>asterids</taxon>
        <taxon>campanulids</taxon>
        <taxon>Asterales</taxon>
        <taxon>Asteraceae</taxon>
        <taxon>Asteroideae</taxon>
        <taxon>Anthemideae</taxon>
        <taxon>Artemisiinae</taxon>
        <taxon>Artemisia</taxon>
    </lineage>
</organism>
<reference evidence="2 3" key="1">
    <citation type="journal article" date="2018" name="Mol. Plant">
        <title>The genome of Artemisia annua provides insight into the evolution of Asteraceae family and artemisinin biosynthesis.</title>
        <authorList>
            <person name="Shen Q."/>
            <person name="Zhang L."/>
            <person name="Liao Z."/>
            <person name="Wang S."/>
            <person name="Yan T."/>
            <person name="Shi P."/>
            <person name="Liu M."/>
            <person name="Fu X."/>
            <person name="Pan Q."/>
            <person name="Wang Y."/>
            <person name="Lv Z."/>
            <person name="Lu X."/>
            <person name="Zhang F."/>
            <person name="Jiang W."/>
            <person name="Ma Y."/>
            <person name="Chen M."/>
            <person name="Hao X."/>
            <person name="Li L."/>
            <person name="Tang Y."/>
            <person name="Lv G."/>
            <person name="Zhou Y."/>
            <person name="Sun X."/>
            <person name="Brodelius P.E."/>
            <person name="Rose J.K.C."/>
            <person name="Tang K."/>
        </authorList>
    </citation>
    <scope>NUCLEOTIDE SEQUENCE [LARGE SCALE GENOMIC DNA]</scope>
    <source>
        <strain evidence="3">cv. Huhao1</strain>
        <tissue evidence="2">Leaf</tissue>
    </source>
</reference>
<evidence type="ECO:0000313" key="2">
    <source>
        <dbReference type="EMBL" id="PWA42920.1"/>
    </source>
</evidence>
<dbReference type="EMBL" id="PKPP01012120">
    <property type="protein sequence ID" value="PWA42920.1"/>
    <property type="molecule type" value="Genomic_DNA"/>
</dbReference>
<sequence>MVRCPRCNAIGIIKTSWTDINPERRFYCCSKRGTNHGIIDWYDPPICERAAQIIPELLRNMNSLQASVARYQGEARRMKIMLGCTWLVLVLYFLVK</sequence>
<accession>A0A2U1L1S5</accession>
<keyword evidence="1" id="KW-0812">Transmembrane</keyword>
<dbReference type="Proteomes" id="UP000245207">
    <property type="component" value="Unassembled WGS sequence"/>
</dbReference>
<keyword evidence="1" id="KW-0472">Membrane</keyword>
<evidence type="ECO:0000313" key="3">
    <source>
        <dbReference type="Proteomes" id="UP000245207"/>
    </source>
</evidence>
<keyword evidence="3" id="KW-1185">Reference proteome</keyword>
<gene>
    <name evidence="2" type="ORF">CTI12_AA539700</name>
</gene>
<comment type="caution">
    <text evidence="2">The sequence shown here is derived from an EMBL/GenBank/DDBJ whole genome shotgun (WGS) entry which is preliminary data.</text>
</comment>
<feature type="transmembrane region" description="Helical" evidence="1">
    <location>
        <begin position="78"/>
        <end position="95"/>
    </location>
</feature>
<name>A0A2U1L1S5_ARTAN</name>
<keyword evidence="1" id="KW-1133">Transmembrane helix</keyword>
<evidence type="ECO:0000256" key="1">
    <source>
        <dbReference type="SAM" id="Phobius"/>
    </source>
</evidence>
<protein>
    <submittedName>
        <fullName evidence="2">Zinc finger, GRF-type</fullName>
    </submittedName>
</protein>
<dbReference type="PANTHER" id="PTHR33248">
    <property type="entry name" value="ZINC ION-BINDING PROTEIN"/>
    <property type="match status" value="1"/>
</dbReference>
<dbReference type="OrthoDB" id="5418639at2759"/>
<proteinExistence type="predicted"/>
<dbReference type="AlphaFoldDB" id="A0A2U1L1S5"/>